<dbReference type="OrthoDB" id="5298576at2"/>
<evidence type="ECO:0000313" key="3">
    <source>
        <dbReference type="Proteomes" id="UP000001693"/>
    </source>
</evidence>
<protein>
    <submittedName>
        <fullName evidence="2">Phasin family protein</fullName>
    </submittedName>
</protein>
<dbReference type="InterPro" id="IPR010127">
    <property type="entry name" value="Phasin_subfam-1"/>
</dbReference>
<keyword evidence="3" id="KW-1185">Reference proteome</keyword>
<dbReference type="KEGG" id="lch:Lcho_1992"/>
<dbReference type="EMBL" id="CP001013">
    <property type="protein sequence ID" value="ACB34259.1"/>
    <property type="molecule type" value="Genomic_DNA"/>
</dbReference>
<evidence type="ECO:0000313" key="2">
    <source>
        <dbReference type="EMBL" id="ACB34259.1"/>
    </source>
</evidence>
<accession>B1Y1G0</accession>
<feature type="domain" description="Phasin" evidence="1">
    <location>
        <begin position="6"/>
        <end position="105"/>
    </location>
</feature>
<dbReference type="HOGENOM" id="CLU_112006_2_1_4"/>
<dbReference type="InterPro" id="IPR018968">
    <property type="entry name" value="Phasin"/>
</dbReference>
<dbReference type="NCBIfam" id="TIGR01841">
    <property type="entry name" value="phasin"/>
    <property type="match status" value="1"/>
</dbReference>
<name>B1Y1G0_LEPCP</name>
<dbReference type="AlphaFoldDB" id="B1Y1G0"/>
<sequence length="187" mass="19195">MSNSPEQFAAAGKANLEALVELGQKTFEGVEKLVELNLQAARSNMGEGVDAAKALFAVKDAQELFALQSSLMQPATEKATAYGRQVYEIAQSTQAEVAKLAEAQYAALQQNIAALVDTAVKNAPAGSEGAVAMVRQAVTAANTALENAQKAAKQAVGVAEANFEAMSQTAAKAASAVAPKAARRAAA</sequence>
<dbReference type="eggNOG" id="COG5490">
    <property type="taxonomic scope" value="Bacteria"/>
</dbReference>
<evidence type="ECO:0000259" key="1">
    <source>
        <dbReference type="Pfam" id="PF09361"/>
    </source>
</evidence>
<dbReference type="Pfam" id="PF09361">
    <property type="entry name" value="Phasin_2"/>
    <property type="match status" value="1"/>
</dbReference>
<proteinExistence type="predicted"/>
<reference evidence="2 3" key="1">
    <citation type="submission" date="2008-03" db="EMBL/GenBank/DDBJ databases">
        <title>Complete sequence of Leptothrix cholodnii SP-6.</title>
        <authorList>
            <consortium name="US DOE Joint Genome Institute"/>
            <person name="Copeland A."/>
            <person name="Lucas S."/>
            <person name="Lapidus A."/>
            <person name="Glavina del Rio T."/>
            <person name="Dalin E."/>
            <person name="Tice H."/>
            <person name="Bruce D."/>
            <person name="Goodwin L."/>
            <person name="Pitluck S."/>
            <person name="Chertkov O."/>
            <person name="Brettin T."/>
            <person name="Detter J.C."/>
            <person name="Han C."/>
            <person name="Kuske C.R."/>
            <person name="Schmutz J."/>
            <person name="Larimer F."/>
            <person name="Land M."/>
            <person name="Hauser L."/>
            <person name="Kyrpides N."/>
            <person name="Lykidis A."/>
            <person name="Emerson D."/>
            <person name="Richardson P."/>
        </authorList>
    </citation>
    <scope>NUCLEOTIDE SEQUENCE [LARGE SCALE GENOMIC DNA]</scope>
    <source>
        <strain evidence="3">ATCC 51168 / LMG 8142 / SP-6</strain>
    </source>
</reference>
<gene>
    <name evidence="2" type="ordered locus">Lcho_1992</name>
</gene>
<dbReference type="STRING" id="395495.Lcho_1992"/>
<organism evidence="2 3">
    <name type="scientific">Leptothrix cholodnii (strain ATCC 51168 / LMG 8142 / SP-6)</name>
    <name type="common">Leptothrix discophora (strain SP-6)</name>
    <dbReference type="NCBI Taxonomy" id="395495"/>
    <lineage>
        <taxon>Bacteria</taxon>
        <taxon>Pseudomonadati</taxon>
        <taxon>Pseudomonadota</taxon>
        <taxon>Betaproteobacteria</taxon>
        <taxon>Burkholderiales</taxon>
        <taxon>Sphaerotilaceae</taxon>
        <taxon>Leptothrix</taxon>
    </lineage>
</organism>
<dbReference type="Proteomes" id="UP000001693">
    <property type="component" value="Chromosome"/>
</dbReference>
<dbReference type="RefSeq" id="WP_012347019.1">
    <property type="nucleotide sequence ID" value="NC_010524.1"/>
</dbReference>